<dbReference type="AlphaFoldDB" id="A0A5C4RPW4"/>
<dbReference type="PANTHER" id="PTHR35525">
    <property type="entry name" value="BLL6575 PROTEIN"/>
    <property type="match status" value="1"/>
</dbReference>
<dbReference type="InterPro" id="IPR010852">
    <property type="entry name" value="ABATE"/>
</dbReference>
<dbReference type="InterPro" id="IPR023286">
    <property type="entry name" value="ABATE_dom_sf"/>
</dbReference>
<dbReference type="Gene3D" id="1.10.3300.10">
    <property type="entry name" value="Jann2411-like domain"/>
    <property type="match status" value="1"/>
</dbReference>
<sequence length="201" mass="22342">MTEAPRLGDHPALDLLNTEARVQGQTFDFWTSHQDVLRWLAQSGVAPTGKQAAPADLLQWGRELRAVVRDLVTARKQGTRLDIEALNHFLQPHLTSPQLQRDGDGHLVLTRVARGDTTASLLGPVAEAAAVLLAEGDFDLVRQCEHEDCVLWFYDRTKSHKRRWCSMALCGNRHKAAQFRKRGSGTSAEIARASVRKSTKA</sequence>
<reference evidence="2 3" key="1">
    <citation type="submission" date="2019-03" db="EMBL/GenBank/DDBJ databases">
        <title>Arenimonas daejeonensis sp. nov., isolated from compost.</title>
        <authorList>
            <person name="Jeon C.O."/>
        </authorList>
    </citation>
    <scope>NUCLEOTIDE SEQUENCE [LARGE SCALE GENOMIC DNA]</scope>
    <source>
        <strain evidence="2 3">R29</strain>
    </source>
</reference>
<dbReference type="EMBL" id="SMDR01000003">
    <property type="protein sequence ID" value="TNJ33200.1"/>
    <property type="molecule type" value="Genomic_DNA"/>
</dbReference>
<evidence type="ECO:0000259" key="1">
    <source>
        <dbReference type="Pfam" id="PF11706"/>
    </source>
</evidence>
<proteinExistence type="predicted"/>
<dbReference type="InterPro" id="IPR021005">
    <property type="entry name" value="Znf_CGNR"/>
</dbReference>
<dbReference type="Proteomes" id="UP000305760">
    <property type="component" value="Unassembled WGS sequence"/>
</dbReference>
<dbReference type="RefSeq" id="WP_139449437.1">
    <property type="nucleotide sequence ID" value="NZ_SMDR01000003.1"/>
</dbReference>
<feature type="domain" description="Zinc finger CGNR" evidence="1">
    <location>
        <begin position="141"/>
        <end position="182"/>
    </location>
</feature>
<evidence type="ECO:0000313" key="3">
    <source>
        <dbReference type="Proteomes" id="UP000305760"/>
    </source>
</evidence>
<comment type="caution">
    <text evidence="2">The sequence shown here is derived from an EMBL/GenBank/DDBJ whole genome shotgun (WGS) entry which is preliminary data.</text>
</comment>
<keyword evidence="3" id="KW-1185">Reference proteome</keyword>
<dbReference type="OrthoDB" id="9808437at2"/>
<evidence type="ECO:0000313" key="2">
    <source>
        <dbReference type="EMBL" id="TNJ33200.1"/>
    </source>
</evidence>
<dbReference type="PANTHER" id="PTHR35525:SF3">
    <property type="entry name" value="BLL6575 PROTEIN"/>
    <property type="match status" value="1"/>
</dbReference>
<organism evidence="2 3">
    <name type="scientific">Arenimonas terrae</name>
    <dbReference type="NCBI Taxonomy" id="2546226"/>
    <lineage>
        <taxon>Bacteria</taxon>
        <taxon>Pseudomonadati</taxon>
        <taxon>Pseudomonadota</taxon>
        <taxon>Gammaproteobacteria</taxon>
        <taxon>Lysobacterales</taxon>
        <taxon>Lysobacteraceae</taxon>
        <taxon>Arenimonas</taxon>
    </lineage>
</organism>
<dbReference type="SUPFAM" id="SSF160904">
    <property type="entry name" value="Jann2411-like"/>
    <property type="match status" value="1"/>
</dbReference>
<dbReference type="Pfam" id="PF11706">
    <property type="entry name" value="zf-CGNR"/>
    <property type="match status" value="1"/>
</dbReference>
<accession>A0A5C4RPW4</accession>
<dbReference type="Pfam" id="PF07336">
    <property type="entry name" value="ABATE"/>
    <property type="match status" value="1"/>
</dbReference>
<name>A0A5C4RPW4_9GAMM</name>
<protein>
    <recommendedName>
        <fullName evidence="1">Zinc finger CGNR domain-containing protein</fullName>
    </recommendedName>
</protein>
<gene>
    <name evidence="2" type="ORF">E1B00_12940</name>
</gene>